<reference evidence="2 3" key="1">
    <citation type="submission" date="2018-01" db="EMBL/GenBank/DDBJ databases">
        <title>Complete genome sequence of Caulobacter flavus RHGG3.</title>
        <authorList>
            <person name="Yang E."/>
        </authorList>
    </citation>
    <scope>NUCLEOTIDE SEQUENCE [LARGE SCALE GENOMIC DNA]</scope>
    <source>
        <strain evidence="2 3">RHGG3</strain>
    </source>
</reference>
<dbReference type="Proteomes" id="UP000281192">
    <property type="component" value="Chromosome"/>
</dbReference>
<protein>
    <submittedName>
        <fullName evidence="2">Uncharacterized protein</fullName>
    </submittedName>
</protein>
<evidence type="ECO:0000313" key="2">
    <source>
        <dbReference type="EMBL" id="AYV45298.1"/>
    </source>
</evidence>
<feature type="region of interest" description="Disordered" evidence="1">
    <location>
        <begin position="34"/>
        <end position="80"/>
    </location>
</feature>
<keyword evidence="3" id="KW-1185">Reference proteome</keyword>
<sequence length="80" mass="8454">MKLCTRSIPRVIACSDSEPSWRWKNSGPPPVFWAKPLSKEKPKARASGSAPPGNGMWSAISSRPPPASTQAFTAATSSGV</sequence>
<evidence type="ECO:0000313" key="3">
    <source>
        <dbReference type="Proteomes" id="UP000281192"/>
    </source>
</evidence>
<name>A0ABM6ZTM4_9CAUL</name>
<dbReference type="EMBL" id="CP026100">
    <property type="protein sequence ID" value="AYV45298.1"/>
    <property type="molecule type" value="Genomic_DNA"/>
</dbReference>
<accession>A0ABM6ZTM4</accession>
<proteinExistence type="predicted"/>
<evidence type="ECO:0000256" key="1">
    <source>
        <dbReference type="SAM" id="MobiDB-lite"/>
    </source>
</evidence>
<feature type="compositionally biased region" description="Low complexity" evidence="1">
    <location>
        <begin position="68"/>
        <end position="80"/>
    </location>
</feature>
<organism evidence="2 3">
    <name type="scientific">Caulobacter flavus</name>
    <dbReference type="NCBI Taxonomy" id="1679497"/>
    <lineage>
        <taxon>Bacteria</taxon>
        <taxon>Pseudomonadati</taxon>
        <taxon>Pseudomonadota</taxon>
        <taxon>Alphaproteobacteria</taxon>
        <taxon>Caulobacterales</taxon>
        <taxon>Caulobacteraceae</taxon>
        <taxon>Caulobacter</taxon>
    </lineage>
</organism>
<gene>
    <name evidence="2" type="ORF">C1707_03015</name>
</gene>